<evidence type="ECO:0000256" key="1">
    <source>
        <dbReference type="ARBA" id="ARBA00010932"/>
    </source>
</evidence>
<dbReference type="Proteomes" id="UP001623349">
    <property type="component" value="Unassembled WGS sequence"/>
</dbReference>
<sequence>MNTEGYTKIAWGGIRAVSLGNQRQQESIMSTPVASDTTPRLQKPAKGQKKKVPVKETIALTDRRSEMSPVSPKVSGKQNESGKQVPGDSVCLAKKAPQVSSLLASSDASAGDVPEQRSKRKRGQRKSKLENIKTDPEACIILASSDASAGDVPVQRTKRKRVHKTKTLVDVKAATQDSSMPASSTAIPEAGPGATSELKFLRREKRKSIWTVDRMEGTKLIMNKKRRPSYRPEDLEAFYRLLEDPVVQNFLAADIFFRVTDKYLLSMVVEYFGRVGLPGHLYNRIHFFLALYIACDMEEDDPISKRSIFQFLLGRDTWQDLYKDFLKLQKDFFQAMDYRAWVTPEQSRTRTHTTGSGAGCARAPLRFPGLGTISRVVEHGLHMSQLLPTPAIPSPPNKKLELIPMTQALEEPIIQPWLSLNLQDEGSRRACALAM</sequence>
<evidence type="ECO:0000313" key="4">
    <source>
        <dbReference type="Proteomes" id="UP001623349"/>
    </source>
</evidence>
<dbReference type="InterPro" id="IPR020984">
    <property type="entry name" value="Speedy"/>
</dbReference>
<proteinExistence type="inferred from homology"/>
<accession>A0ABQ0EIE2</accession>
<comment type="similarity">
    <text evidence="1">Belongs to the Speedy/Ringo family.</text>
</comment>
<organism evidence="3 4">
    <name type="scientific">Apodemus speciosus</name>
    <name type="common">Large Japanese field mouse</name>
    <dbReference type="NCBI Taxonomy" id="105296"/>
    <lineage>
        <taxon>Eukaryota</taxon>
        <taxon>Metazoa</taxon>
        <taxon>Chordata</taxon>
        <taxon>Craniata</taxon>
        <taxon>Vertebrata</taxon>
        <taxon>Euteleostomi</taxon>
        <taxon>Mammalia</taxon>
        <taxon>Eutheria</taxon>
        <taxon>Euarchontoglires</taxon>
        <taxon>Glires</taxon>
        <taxon>Rodentia</taxon>
        <taxon>Myomorpha</taxon>
        <taxon>Muroidea</taxon>
        <taxon>Muridae</taxon>
        <taxon>Murinae</taxon>
        <taxon>Apodemus</taxon>
    </lineage>
</organism>
<evidence type="ECO:0000256" key="2">
    <source>
        <dbReference type="SAM" id="MobiDB-lite"/>
    </source>
</evidence>
<name>A0ABQ0EIE2_APOSI</name>
<evidence type="ECO:0000313" key="3">
    <source>
        <dbReference type="EMBL" id="GAB1286873.1"/>
    </source>
</evidence>
<feature type="compositionally biased region" description="Low complexity" evidence="2">
    <location>
        <begin position="100"/>
        <end position="110"/>
    </location>
</feature>
<feature type="compositionally biased region" description="Polar residues" evidence="2">
    <location>
        <begin position="20"/>
        <end position="40"/>
    </location>
</feature>
<dbReference type="InterPro" id="IPR057742">
    <property type="entry name" value="Speedy_E"/>
</dbReference>
<reference evidence="3 4" key="1">
    <citation type="submission" date="2024-08" db="EMBL/GenBank/DDBJ databases">
        <title>The draft genome of Apodemus speciosus.</title>
        <authorList>
            <person name="Nabeshima K."/>
            <person name="Suzuki S."/>
            <person name="Onuma M."/>
        </authorList>
    </citation>
    <scope>NUCLEOTIDE SEQUENCE [LARGE SCALE GENOMIC DNA]</scope>
    <source>
        <strain evidence="3">IB14-021</strain>
    </source>
</reference>
<dbReference type="EMBL" id="BAAFST010000002">
    <property type="protein sequence ID" value="GAB1286873.1"/>
    <property type="molecule type" value="Genomic_DNA"/>
</dbReference>
<feature type="region of interest" description="Disordered" evidence="2">
    <location>
        <begin position="20"/>
        <end position="131"/>
    </location>
</feature>
<dbReference type="PANTHER" id="PTHR31156">
    <property type="entry name" value="WBSCR19-LIKE PROTEIN"/>
    <property type="match status" value="1"/>
</dbReference>
<dbReference type="Pfam" id="PF11357">
    <property type="entry name" value="Spy1"/>
    <property type="match status" value="1"/>
</dbReference>
<protein>
    <submittedName>
        <fullName evidence="3">Speedy/RINGO cell cycle regulator family, member E4C</fullName>
    </submittedName>
</protein>
<comment type="caution">
    <text evidence="3">The sequence shown here is derived from an EMBL/GenBank/DDBJ whole genome shotgun (WGS) entry which is preliminary data.</text>
</comment>
<gene>
    <name evidence="3" type="ORF">APTSU1_000210300</name>
</gene>
<keyword evidence="4" id="KW-1185">Reference proteome</keyword>